<evidence type="ECO:0000313" key="2">
    <source>
        <dbReference type="EMBL" id="KAG0551638.1"/>
    </source>
</evidence>
<dbReference type="EMBL" id="CM027680">
    <property type="protein sequence ID" value="KAG0551638.1"/>
    <property type="molecule type" value="Genomic_DNA"/>
</dbReference>
<feature type="region of interest" description="Disordered" evidence="1">
    <location>
        <begin position="55"/>
        <end position="96"/>
    </location>
</feature>
<sequence>MTAAFLMSVVAEKSRGVDRDSATQVDHDLVACWTERKAACSRRLSYLGDYCPFQREEEEAEDDESEPETTTRPEAEPGHAEVRPVKTGLPFDSPESEAEFVKAIRSRYLRKDDFFLVAPRIREKS</sequence>
<feature type="compositionally biased region" description="Basic and acidic residues" evidence="1">
    <location>
        <begin position="69"/>
        <end position="84"/>
    </location>
</feature>
<organism evidence="2 3">
    <name type="scientific">Sorghum bicolor</name>
    <name type="common">Sorghum</name>
    <name type="synonym">Sorghum vulgare</name>
    <dbReference type="NCBI Taxonomy" id="4558"/>
    <lineage>
        <taxon>Eukaryota</taxon>
        <taxon>Viridiplantae</taxon>
        <taxon>Streptophyta</taxon>
        <taxon>Embryophyta</taxon>
        <taxon>Tracheophyta</taxon>
        <taxon>Spermatophyta</taxon>
        <taxon>Magnoliopsida</taxon>
        <taxon>Liliopsida</taxon>
        <taxon>Poales</taxon>
        <taxon>Poaceae</taxon>
        <taxon>PACMAD clade</taxon>
        <taxon>Panicoideae</taxon>
        <taxon>Andropogonodae</taxon>
        <taxon>Andropogoneae</taxon>
        <taxon>Sorghinae</taxon>
        <taxon>Sorghum</taxon>
    </lineage>
</organism>
<feature type="compositionally biased region" description="Acidic residues" evidence="1">
    <location>
        <begin position="56"/>
        <end position="67"/>
    </location>
</feature>
<gene>
    <name evidence="2" type="ORF">BDA96_01G440000</name>
</gene>
<evidence type="ECO:0000313" key="3">
    <source>
        <dbReference type="Proteomes" id="UP000807115"/>
    </source>
</evidence>
<comment type="caution">
    <text evidence="2">The sequence shown here is derived from an EMBL/GenBank/DDBJ whole genome shotgun (WGS) entry which is preliminary data.</text>
</comment>
<name>A0A921V1E5_SORBI</name>
<evidence type="ECO:0000256" key="1">
    <source>
        <dbReference type="SAM" id="MobiDB-lite"/>
    </source>
</evidence>
<dbReference type="Proteomes" id="UP000807115">
    <property type="component" value="Chromosome 1"/>
</dbReference>
<reference evidence="2" key="2">
    <citation type="submission" date="2020-10" db="EMBL/GenBank/DDBJ databases">
        <authorList>
            <person name="Cooper E.A."/>
            <person name="Brenton Z.W."/>
            <person name="Flinn B.S."/>
            <person name="Jenkins J."/>
            <person name="Shu S."/>
            <person name="Flowers D."/>
            <person name="Luo F."/>
            <person name="Wang Y."/>
            <person name="Xia P."/>
            <person name="Barry K."/>
            <person name="Daum C."/>
            <person name="Lipzen A."/>
            <person name="Yoshinaga Y."/>
            <person name="Schmutz J."/>
            <person name="Saski C."/>
            <person name="Vermerris W."/>
            <person name="Kresovich S."/>
        </authorList>
    </citation>
    <scope>NUCLEOTIDE SEQUENCE</scope>
</reference>
<accession>A0A921V1E5</accession>
<protein>
    <submittedName>
        <fullName evidence="2">Uncharacterized protein</fullName>
    </submittedName>
</protein>
<proteinExistence type="predicted"/>
<dbReference type="AlphaFoldDB" id="A0A921V1E5"/>
<reference evidence="2" key="1">
    <citation type="journal article" date="2019" name="BMC Genomics">
        <title>A new reference genome for Sorghum bicolor reveals high levels of sequence similarity between sweet and grain genotypes: implications for the genetics of sugar metabolism.</title>
        <authorList>
            <person name="Cooper E.A."/>
            <person name="Brenton Z.W."/>
            <person name="Flinn B.S."/>
            <person name="Jenkins J."/>
            <person name="Shu S."/>
            <person name="Flowers D."/>
            <person name="Luo F."/>
            <person name="Wang Y."/>
            <person name="Xia P."/>
            <person name="Barry K."/>
            <person name="Daum C."/>
            <person name="Lipzen A."/>
            <person name="Yoshinaga Y."/>
            <person name="Schmutz J."/>
            <person name="Saski C."/>
            <person name="Vermerris W."/>
            <person name="Kresovich S."/>
        </authorList>
    </citation>
    <scope>NUCLEOTIDE SEQUENCE</scope>
</reference>